<keyword evidence="2 5" id="KW-0808">Transferase</keyword>
<evidence type="ECO:0000256" key="2">
    <source>
        <dbReference type="ARBA" id="ARBA00022679"/>
    </source>
</evidence>
<name>A0A7X9LGE5_STRRT</name>
<dbReference type="InterPro" id="IPR026565">
    <property type="entry name" value="PPDK_reg"/>
</dbReference>
<dbReference type="GO" id="GO:0016776">
    <property type="term" value="F:phosphotransferase activity, phosphate group as acceptor"/>
    <property type="evidence" value="ECO:0007669"/>
    <property type="project" value="UniProtKB-UniRule"/>
</dbReference>
<dbReference type="InterPro" id="IPR005177">
    <property type="entry name" value="Kinase-pyrophosphorylase"/>
</dbReference>
<protein>
    <recommendedName>
        <fullName evidence="5">Putative pyruvate, phosphate dikinase regulatory protein</fullName>
        <shortName evidence="5">PPDK regulatory protein</shortName>
        <ecNumber evidence="5">2.7.11.32</ecNumber>
        <ecNumber evidence="5">2.7.4.27</ecNumber>
    </recommendedName>
</protein>
<dbReference type="EC" id="2.7.11.32" evidence="5"/>
<dbReference type="GO" id="GO:0043531">
    <property type="term" value="F:ADP binding"/>
    <property type="evidence" value="ECO:0007669"/>
    <property type="project" value="UniProtKB-UniRule"/>
</dbReference>
<dbReference type="AlphaFoldDB" id="A0A7X9LGE5"/>
<dbReference type="GO" id="GO:0004674">
    <property type="term" value="F:protein serine/threonine kinase activity"/>
    <property type="evidence" value="ECO:0007669"/>
    <property type="project" value="UniProtKB-UniRule"/>
</dbReference>
<dbReference type="GO" id="GO:0005524">
    <property type="term" value="F:ATP binding"/>
    <property type="evidence" value="ECO:0007669"/>
    <property type="project" value="InterPro"/>
</dbReference>
<dbReference type="PANTHER" id="PTHR31756:SF3">
    <property type="entry name" value="PYRUVATE, PHOSPHATE DIKINASE REGULATORY PROTEIN 1, CHLOROPLASTIC"/>
    <property type="match status" value="1"/>
</dbReference>
<dbReference type="HAMAP" id="MF_00921">
    <property type="entry name" value="PDRP"/>
    <property type="match status" value="1"/>
</dbReference>
<comment type="catalytic activity">
    <reaction evidence="5">
        <text>N(tele)-phospho-L-histidyl/O-phospho-L-threonyl-[pyruvate, phosphate dikinase] + phosphate + H(+) = N(tele)-phospho-L-histidyl/L-threonyl-[pyruvate, phosphate dikinase] + diphosphate</text>
        <dbReference type="Rhea" id="RHEA:43696"/>
        <dbReference type="Rhea" id="RHEA-COMP:10650"/>
        <dbReference type="Rhea" id="RHEA-COMP:10651"/>
        <dbReference type="ChEBI" id="CHEBI:15378"/>
        <dbReference type="ChEBI" id="CHEBI:30013"/>
        <dbReference type="ChEBI" id="CHEBI:33019"/>
        <dbReference type="ChEBI" id="CHEBI:43474"/>
        <dbReference type="ChEBI" id="CHEBI:61977"/>
        <dbReference type="ChEBI" id="CHEBI:83586"/>
        <dbReference type="EC" id="2.7.4.27"/>
    </reaction>
</comment>
<dbReference type="EMBL" id="JABASA010000012">
    <property type="protein sequence ID" value="NMD49370.1"/>
    <property type="molecule type" value="Genomic_DNA"/>
</dbReference>
<accession>A0A7X9LGE5</accession>
<keyword evidence="3 5" id="KW-0547">Nucleotide-binding</keyword>
<dbReference type="PANTHER" id="PTHR31756">
    <property type="entry name" value="PYRUVATE, PHOSPHATE DIKINASE REGULATORY PROTEIN 1, CHLOROPLASTIC"/>
    <property type="match status" value="1"/>
</dbReference>
<evidence type="ECO:0000313" key="6">
    <source>
        <dbReference type="EMBL" id="NMD49370.1"/>
    </source>
</evidence>
<dbReference type="RefSeq" id="WP_193523642.1">
    <property type="nucleotide sequence ID" value="NZ_JABASA010000012.1"/>
</dbReference>
<evidence type="ECO:0000256" key="1">
    <source>
        <dbReference type="ARBA" id="ARBA00022527"/>
    </source>
</evidence>
<evidence type="ECO:0000256" key="5">
    <source>
        <dbReference type="HAMAP-Rule" id="MF_00921"/>
    </source>
</evidence>
<evidence type="ECO:0000256" key="3">
    <source>
        <dbReference type="ARBA" id="ARBA00022741"/>
    </source>
</evidence>
<dbReference type="Pfam" id="PF03618">
    <property type="entry name" value="Kinase-PPPase"/>
    <property type="match status" value="1"/>
</dbReference>
<evidence type="ECO:0000313" key="7">
    <source>
        <dbReference type="Proteomes" id="UP000532121"/>
    </source>
</evidence>
<keyword evidence="4 5" id="KW-0418">Kinase</keyword>
<dbReference type="NCBIfam" id="NF003742">
    <property type="entry name" value="PRK05339.1"/>
    <property type="match status" value="1"/>
</dbReference>
<feature type="binding site" evidence="5">
    <location>
        <begin position="151"/>
        <end position="158"/>
    </location>
    <ligand>
        <name>ADP</name>
        <dbReference type="ChEBI" id="CHEBI:456216"/>
    </ligand>
</feature>
<gene>
    <name evidence="6" type="ORF">HHO37_06805</name>
</gene>
<comment type="catalytic activity">
    <reaction evidence="5">
        <text>N(tele)-phospho-L-histidyl/L-threonyl-[pyruvate, phosphate dikinase] + ADP = N(tele)-phospho-L-histidyl/O-phospho-L-threonyl-[pyruvate, phosphate dikinase] + AMP + H(+)</text>
        <dbReference type="Rhea" id="RHEA:43692"/>
        <dbReference type="Rhea" id="RHEA-COMP:10650"/>
        <dbReference type="Rhea" id="RHEA-COMP:10651"/>
        <dbReference type="ChEBI" id="CHEBI:15378"/>
        <dbReference type="ChEBI" id="CHEBI:30013"/>
        <dbReference type="ChEBI" id="CHEBI:61977"/>
        <dbReference type="ChEBI" id="CHEBI:83586"/>
        <dbReference type="ChEBI" id="CHEBI:456215"/>
        <dbReference type="ChEBI" id="CHEBI:456216"/>
        <dbReference type="EC" id="2.7.11.32"/>
    </reaction>
</comment>
<comment type="caution">
    <text evidence="6">The sequence shown here is derived from an EMBL/GenBank/DDBJ whole genome shotgun (WGS) entry which is preliminary data.</text>
</comment>
<organism evidence="6 7">
    <name type="scientific">Streptococcus ratti</name>
    <dbReference type="NCBI Taxonomy" id="1341"/>
    <lineage>
        <taxon>Bacteria</taxon>
        <taxon>Bacillati</taxon>
        <taxon>Bacillota</taxon>
        <taxon>Bacilli</taxon>
        <taxon>Lactobacillales</taxon>
        <taxon>Streptococcaceae</taxon>
        <taxon>Streptococcus</taxon>
    </lineage>
</organism>
<keyword evidence="1 5" id="KW-0723">Serine/threonine-protein kinase</keyword>
<reference evidence="6 7" key="1">
    <citation type="submission" date="2020-04" db="EMBL/GenBank/DDBJ databases">
        <title>MicrobeNet Type strains.</title>
        <authorList>
            <person name="Nicholson A.C."/>
        </authorList>
    </citation>
    <scope>NUCLEOTIDE SEQUENCE [LARGE SCALE GENOMIC DNA]</scope>
    <source>
        <strain evidence="6 7">DSM 22768</strain>
    </source>
</reference>
<dbReference type="Proteomes" id="UP000532121">
    <property type="component" value="Unassembled WGS sequence"/>
</dbReference>
<evidence type="ECO:0000256" key="4">
    <source>
        <dbReference type="ARBA" id="ARBA00022777"/>
    </source>
</evidence>
<proteinExistence type="inferred from homology"/>
<comment type="function">
    <text evidence="5">Bifunctional serine/threonine kinase and phosphorylase involved in the regulation of the pyruvate, phosphate dikinase (PPDK) by catalyzing its phosphorylation/dephosphorylation.</text>
</comment>
<dbReference type="EC" id="2.7.4.27" evidence="5"/>
<comment type="similarity">
    <text evidence="5">Belongs to the pyruvate, phosphate/water dikinase regulatory protein family. PDRP subfamily.</text>
</comment>
<sequence>MAENTILYIISDSSGETAQSMAQAGICQFPSHKDWEVKRIPYVNHLEALKEALAEAKSRQAMVMFSLVDEKLADFAGQYCQNEMLCFVDLMTDMLKQMSRQAKEAPLREAGKIRQLTKSYFNRIEAIEFAVKYDDGKDPRGFLKADLVLLGVSRTSKTPLSIYLANQQLKVANLPLLPEVPLPKEIFEVDPKKLVGLTSSPERLNKMRSQRLKAMGLESTAHYAQQNRILEELDYFYKIMKALKCPVINTEHRSIEETAGLIIAKLSDIDAK</sequence>